<dbReference type="PANTHER" id="PTHR22461">
    <property type="entry name" value="SERINE-RICH COILED-COIL DOMAIN-CONTAINING PROTEIN 2-RELATED"/>
    <property type="match status" value="1"/>
</dbReference>
<evidence type="ECO:0000259" key="7">
    <source>
        <dbReference type="Pfam" id="PF25787"/>
    </source>
</evidence>
<dbReference type="AlphaFoldDB" id="A0AAE0UZ85"/>
<dbReference type="GO" id="GO:0015074">
    <property type="term" value="P:DNA integration"/>
    <property type="evidence" value="ECO:0007669"/>
    <property type="project" value="InterPro"/>
</dbReference>
<dbReference type="NCBIfam" id="NF033545">
    <property type="entry name" value="transpos_IS630"/>
    <property type="match status" value="1"/>
</dbReference>
<dbReference type="InterPro" id="IPR029627">
    <property type="entry name" value="CCSER"/>
</dbReference>
<feature type="region of interest" description="Disordered" evidence="4">
    <location>
        <begin position="848"/>
        <end position="906"/>
    </location>
</feature>
<sequence>MVLDHVAKPTIPTCTISSVPPSTLKKSLLPNCTDGKPSTLSYKLMRSSLIKQPRTIVPVKAHGKMEFTERDGDSRDKSTPISEPSSNTHSAGTTPEEAFSTKEANNSQAQSLEILEDMSLSSTSSLERNDVSEEYIDDFDDLGSGGGILLMPVSEGKIDRIGLFKEDHTLAVHCQEGSSLTSLHSFVSEAVDWAEIGLTGNREVADASLCCGARALSAERDLPHGSSLELSPSDSSGGTYMWDEEVLEPIGRNTQLCGSFDSNLNSMTHSSVPDRAIAAPDCDHLHLTNTSIITKRIYRSVFDVLNNLDNLDSCDLEEDDLMLDVDLPEDVSLHSDVEIASHYDHSESNYWPWRKRQQCRPEQLLYEGSEICHRKVSSPSPPHTVTPKIVSCLDGVLQPFDNGHTPDSSRRGSGQSSLDELMLKYMAQDCMSVKEQLFHLKTLLQYKRHLSTTSNSQTPNSTMAKTKELSKDTRNKIVDLHQAGKTESAIGKQLGVKKSTVGAIIRKWKPYKTTDNLPRSGAPRKISPRGVKMITRTVSKNPRTTRGDLVNDLQRAGTKVTKATISNTLRRQGLKSCSARRVPLLKPVHVRARLKFAREHLDDPEEDWENVIWSDETKIELFGKNSTCCVWRRKNAELHPKNTIPTVKHGGGNIMLWGCFSAKGPGRLIRVKERMNGAMYHEILSKNLLPSARALKMKHGWVFQHDNDPKHTAWAMKEWLRKKHFKVLEWPSQSPDLNPIENLWRELKIRVAQRQPQNITALEEICMEEWAKLPATLEEDGSVDESEQLTSSPSSEEPSYQVDELLKEVQKLREELRGKDVLISKLTQQLSAPVEVIQCVCQQGALQSPDCQDKSTQTPWRAQTPQILQPSQPSASEHKLERASRPARSEARSDCMDAQPGDGPLKPQACTVVFPVSATNNAMLPSSVSTIAPAVSAAAASLSSSTLKSDNLILLLNTRLRIDESRSPRAHVSNYVQLRRTNQQPSDHHIFSRDRKAPVPMKSRGGEQVGLGRGVRGAFGAHLGFSGPSRTRHLPPPSRGLPCISLASQSSLIPSTLSSGIRTISAPRDEEISSVRAQDPPKACNSRLPKPKSH</sequence>
<protein>
    <recommendedName>
        <fullName evidence="10">Transposase Tc1-like domain-containing protein</fullName>
    </recommendedName>
</protein>
<evidence type="ECO:0000256" key="3">
    <source>
        <dbReference type="SAM" id="Coils"/>
    </source>
</evidence>
<evidence type="ECO:0000259" key="5">
    <source>
        <dbReference type="Pfam" id="PF01498"/>
    </source>
</evidence>
<dbReference type="GO" id="GO:0008017">
    <property type="term" value="F:microtubule binding"/>
    <property type="evidence" value="ECO:0007669"/>
    <property type="project" value="TreeGrafter"/>
</dbReference>
<proteinExistence type="inferred from homology"/>
<feature type="domain" description="Tc1-like transposase DDE" evidence="6">
    <location>
        <begin position="611"/>
        <end position="762"/>
    </location>
</feature>
<dbReference type="PANTHER" id="PTHR22461:SF2">
    <property type="entry name" value="SERINE-RICH COILED-COIL DOMAIN-CONTAINING PROTEIN 2"/>
    <property type="match status" value="1"/>
</dbReference>
<dbReference type="EMBL" id="JAUCMX010000012">
    <property type="protein sequence ID" value="KAK3529338.1"/>
    <property type="molecule type" value="Genomic_DNA"/>
</dbReference>
<dbReference type="Proteomes" id="UP001274896">
    <property type="component" value="Unassembled WGS sequence"/>
</dbReference>
<dbReference type="Gene3D" id="1.10.10.10">
    <property type="entry name" value="Winged helix-like DNA-binding domain superfamily/Winged helix DNA-binding domain"/>
    <property type="match status" value="1"/>
</dbReference>
<dbReference type="Gene3D" id="3.30.420.10">
    <property type="entry name" value="Ribonuclease H-like superfamily/Ribonuclease H"/>
    <property type="match status" value="1"/>
</dbReference>
<feature type="compositionally biased region" description="Basic and acidic residues" evidence="4">
    <location>
        <begin position="876"/>
        <end position="895"/>
    </location>
</feature>
<dbReference type="SUPFAM" id="SSF46689">
    <property type="entry name" value="Homeodomain-like"/>
    <property type="match status" value="1"/>
</dbReference>
<feature type="region of interest" description="Disordered" evidence="4">
    <location>
        <begin position="778"/>
        <end position="802"/>
    </location>
</feature>
<feature type="compositionally biased region" description="Polar residues" evidence="4">
    <location>
        <begin position="788"/>
        <end position="798"/>
    </location>
</feature>
<feature type="compositionally biased region" description="Polar residues" evidence="4">
    <location>
        <begin position="79"/>
        <end position="93"/>
    </location>
</feature>
<feature type="coiled-coil region" evidence="3">
    <location>
        <begin position="802"/>
        <end position="829"/>
    </location>
</feature>
<evidence type="ECO:0000256" key="2">
    <source>
        <dbReference type="ARBA" id="ARBA00023054"/>
    </source>
</evidence>
<accession>A0AAE0UZ85</accession>
<feature type="domain" description="Sleeping Beauty transposase HTH" evidence="7">
    <location>
        <begin position="463"/>
        <end position="514"/>
    </location>
</feature>
<dbReference type="InterPro" id="IPR036397">
    <property type="entry name" value="RNaseH_sf"/>
</dbReference>
<dbReference type="GO" id="GO:0001578">
    <property type="term" value="P:microtubule bundle formation"/>
    <property type="evidence" value="ECO:0007669"/>
    <property type="project" value="TreeGrafter"/>
</dbReference>
<gene>
    <name evidence="8" type="ORF">QTP70_029131</name>
</gene>
<evidence type="ECO:0008006" key="10">
    <source>
        <dbReference type="Google" id="ProtNLM"/>
    </source>
</evidence>
<dbReference type="InterPro" id="IPR036388">
    <property type="entry name" value="WH-like_DNA-bd_sf"/>
</dbReference>
<feature type="region of interest" description="Disordered" evidence="4">
    <location>
        <begin position="982"/>
        <end position="1003"/>
    </location>
</feature>
<dbReference type="InterPro" id="IPR002492">
    <property type="entry name" value="Transposase_Tc1-like"/>
</dbReference>
<keyword evidence="9" id="KW-1185">Reference proteome</keyword>
<keyword evidence="2 3" id="KW-0175">Coiled coil</keyword>
<dbReference type="InterPro" id="IPR057667">
    <property type="entry name" value="HTH_SB"/>
</dbReference>
<evidence type="ECO:0000313" key="9">
    <source>
        <dbReference type="Proteomes" id="UP001274896"/>
    </source>
</evidence>
<dbReference type="InterPro" id="IPR009057">
    <property type="entry name" value="Homeodomain-like_sf"/>
</dbReference>
<reference evidence="8" key="1">
    <citation type="submission" date="2023-06" db="EMBL/GenBank/DDBJ databases">
        <title>Male Hemibagrus guttatus genome.</title>
        <authorList>
            <person name="Bian C."/>
        </authorList>
    </citation>
    <scope>NUCLEOTIDE SEQUENCE</scope>
    <source>
        <strain evidence="8">Male_cb2023</strain>
        <tissue evidence="8">Muscle</tissue>
    </source>
</reference>
<organism evidence="8 9">
    <name type="scientific">Hemibagrus guttatus</name>
    <dbReference type="NCBI Taxonomy" id="175788"/>
    <lineage>
        <taxon>Eukaryota</taxon>
        <taxon>Metazoa</taxon>
        <taxon>Chordata</taxon>
        <taxon>Craniata</taxon>
        <taxon>Vertebrata</taxon>
        <taxon>Euteleostomi</taxon>
        <taxon>Actinopterygii</taxon>
        <taxon>Neopterygii</taxon>
        <taxon>Teleostei</taxon>
        <taxon>Ostariophysi</taxon>
        <taxon>Siluriformes</taxon>
        <taxon>Bagridae</taxon>
        <taxon>Hemibagrus</taxon>
    </lineage>
</organism>
<dbReference type="GO" id="GO:0015630">
    <property type="term" value="C:microtubule cytoskeleton"/>
    <property type="evidence" value="ECO:0007669"/>
    <property type="project" value="TreeGrafter"/>
</dbReference>
<evidence type="ECO:0000259" key="6">
    <source>
        <dbReference type="Pfam" id="PF13358"/>
    </source>
</evidence>
<feature type="compositionally biased region" description="Basic and acidic residues" evidence="4">
    <location>
        <begin position="63"/>
        <end position="78"/>
    </location>
</feature>
<name>A0AAE0UZ85_9TELE</name>
<comment type="similarity">
    <text evidence="1">Belongs to the CCSER family.</text>
</comment>
<feature type="compositionally biased region" description="Polar residues" evidence="4">
    <location>
        <begin position="848"/>
        <end position="875"/>
    </location>
</feature>
<feature type="compositionally biased region" description="Acidic residues" evidence="4">
    <location>
        <begin position="778"/>
        <end position="787"/>
    </location>
</feature>
<dbReference type="InterPro" id="IPR047655">
    <property type="entry name" value="Transpos_IS630-like"/>
</dbReference>
<dbReference type="GO" id="GO:0006313">
    <property type="term" value="P:DNA transposition"/>
    <property type="evidence" value="ECO:0007669"/>
    <property type="project" value="InterPro"/>
</dbReference>
<feature type="domain" description="Transposase Tc1-like" evidence="5">
    <location>
        <begin position="533"/>
        <end position="602"/>
    </location>
</feature>
<comment type="caution">
    <text evidence="8">The sequence shown here is derived from an EMBL/GenBank/DDBJ whole genome shotgun (WGS) entry which is preliminary data.</text>
</comment>
<dbReference type="Pfam" id="PF25787">
    <property type="entry name" value="HTH_SB"/>
    <property type="match status" value="1"/>
</dbReference>
<feature type="region of interest" description="Disordered" evidence="4">
    <location>
        <begin position="60"/>
        <end position="108"/>
    </location>
</feature>
<dbReference type="GO" id="GO:0003677">
    <property type="term" value="F:DNA binding"/>
    <property type="evidence" value="ECO:0007669"/>
    <property type="project" value="InterPro"/>
</dbReference>
<dbReference type="InterPro" id="IPR038717">
    <property type="entry name" value="Tc1-like_DDE_dom"/>
</dbReference>
<feature type="region of interest" description="Disordered" evidence="4">
    <location>
        <begin position="1062"/>
        <end position="1094"/>
    </location>
</feature>
<evidence type="ECO:0000313" key="8">
    <source>
        <dbReference type="EMBL" id="KAK3529338.1"/>
    </source>
</evidence>
<evidence type="ECO:0000256" key="4">
    <source>
        <dbReference type="SAM" id="MobiDB-lite"/>
    </source>
</evidence>
<dbReference type="Pfam" id="PF13358">
    <property type="entry name" value="DDE_3"/>
    <property type="match status" value="1"/>
</dbReference>
<feature type="compositionally biased region" description="Basic and acidic residues" evidence="4">
    <location>
        <begin position="986"/>
        <end position="997"/>
    </location>
</feature>
<dbReference type="Pfam" id="PF01498">
    <property type="entry name" value="HTH_Tnp_Tc3_2"/>
    <property type="match status" value="1"/>
</dbReference>
<evidence type="ECO:0000256" key="1">
    <source>
        <dbReference type="ARBA" id="ARBA00010949"/>
    </source>
</evidence>